<dbReference type="Pfam" id="PF07273">
    <property type="entry name" value="DUF1439"/>
    <property type="match status" value="1"/>
</dbReference>
<keyword evidence="2" id="KW-1185">Reference proteome</keyword>
<dbReference type="KEGG" id="aio:EXH44_10445"/>
<name>A0A4P7CKA3_9PAST</name>
<reference evidence="1 2" key="1">
    <citation type="submission" date="2019-03" db="EMBL/GenBank/DDBJ databases">
        <authorList>
            <person name="Che Y."/>
            <person name="Zhou L."/>
        </authorList>
    </citation>
    <scope>NUCLEOTIDE SEQUENCE [LARGE SCALE GENOMIC DNA]</scope>
    <source>
        <strain evidence="1 2">AIFJ1607</strain>
    </source>
</reference>
<evidence type="ECO:0000313" key="2">
    <source>
        <dbReference type="Proteomes" id="UP000294444"/>
    </source>
</evidence>
<dbReference type="RefSeq" id="WP_135673570.1">
    <property type="nucleotide sequence ID" value="NZ_CP038145.1"/>
</dbReference>
<dbReference type="InterPro" id="IPR010835">
    <property type="entry name" value="DUF1439"/>
</dbReference>
<dbReference type="OrthoDB" id="5688063at2"/>
<organism evidence="1 2">
    <name type="scientific">Actinobacillus indolicus</name>
    <dbReference type="NCBI Taxonomy" id="51049"/>
    <lineage>
        <taxon>Bacteria</taxon>
        <taxon>Pseudomonadati</taxon>
        <taxon>Pseudomonadota</taxon>
        <taxon>Gammaproteobacteria</taxon>
        <taxon>Pasteurellales</taxon>
        <taxon>Pasteurellaceae</taxon>
        <taxon>Actinobacillus</taxon>
    </lineage>
</organism>
<gene>
    <name evidence="1" type="ORF">EXH44_10445</name>
</gene>
<dbReference type="AlphaFoldDB" id="A0A4P7CKA3"/>
<dbReference type="Proteomes" id="UP000294444">
    <property type="component" value="Chromosome"/>
</dbReference>
<accession>A0A4P7CKA3</accession>
<protein>
    <submittedName>
        <fullName evidence="1">DUF1439 domain-containing protein</fullName>
    </submittedName>
</protein>
<evidence type="ECO:0000313" key="1">
    <source>
        <dbReference type="EMBL" id="QBQ64605.1"/>
    </source>
</evidence>
<dbReference type="EMBL" id="CP038145">
    <property type="protein sequence ID" value="QBQ64605.1"/>
    <property type="molecule type" value="Genomic_DNA"/>
</dbReference>
<dbReference type="Gene3D" id="3.15.10.40">
    <property type="entry name" value="Uncharacterised protein PF07273, DUF1439"/>
    <property type="match status" value="1"/>
</dbReference>
<sequence>MKFLHKLSLSLLFALPQFTLANPLSISEQEINQYLSTRLAEKVPLEDSVGVPGLFQLDYKLSDLFTRIGQTEEKRVDISGVVDSLLRLKGKQYQVKLQLNMDTTPYYDAEKGALYLKDVRLKNWMAEPQKYQNELQMFLPMIADGLSSLLNNHPVYTLDETKTKEALVKKFGKQIIVEKGQIRLETNIF</sequence>
<proteinExistence type="predicted"/>